<feature type="compositionally biased region" description="Basic and acidic residues" evidence="1">
    <location>
        <begin position="1"/>
        <end position="11"/>
    </location>
</feature>
<comment type="caution">
    <text evidence="2">The sequence shown here is derived from an EMBL/GenBank/DDBJ whole genome shotgun (WGS) entry which is preliminary data.</text>
</comment>
<feature type="region of interest" description="Disordered" evidence="1">
    <location>
        <begin position="1"/>
        <end position="29"/>
    </location>
</feature>
<gene>
    <name evidence="2" type="ORF">Psi02_01520</name>
</gene>
<evidence type="ECO:0000256" key="1">
    <source>
        <dbReference type="SAM" id="MobiDB-lite"/>
    </source>
</evidence>
<protein>
    <submittedName>
        <fullName evidence="2">Uncharacterized protein</fullName>
    </submittedName>
</protein>
<sequence length="55" mass="5936">MRGEIGRRPSLAERGSIGTELVQSGGDGRTFVPYKTHEGSLAPITRVAITRPVKE</sequence>
<organism evidence="2 3">
    <name type="scientific">Planotetraspora silvatica</name>
    <dbReference type="NCBI Taxonomy" id="234614"/>
    <lineage>
        <taxon>Bacteria</taxon>
        <taxon>Bacillati</taxon>
        <taxon>Actinomycetota</taxon>
        <taxon>Actinomycetes</taxon>
        <taxon>Streptosporangiales</taxon>
        <taxon>Streptosporangiaceae</taxon>
        <taxon>Planotetraspora</taxon>
    </lineage>
</organism>
<name>A0A8J3XPA7_9ACTN</name>
<dbReference type="AlphaFoldDB" id="A0A8J3XPA7"/>
<evidence type="ECO:0000313" key="3">
    <source>
        <dbReference type="Proteomes" id="UP000644610"/>
    </source>
</evidence>
<accession>A0A8J3XPA7</accession>
<proteinExistence type="predicted"/>
<dbReference type="EMBL" id="BOOQ01000002">
    <property type="protein sequence ID" value="GII43728.1"/>
    <property type="molecule type" value="Genomic_DNA"/>
</dbReference>
<evidence type="ECO:0000313" key="2">
    <source>
        <dbReference type="EMBL" id="GII43728.1"/>
    </source>
</evidence>
<keyword evidence="3" id="KW-1185">Reference proteome</keyword>
<reference evidence="2" key="1">
    <citation type="submission" date="2021-01" db="EMBL/GenBank/DDBJ databases">
        <title>Whole genome shotgun sequence of Planotetraspora silvatica NBRC 100141.</title>
        <authorList>
            <person name="Komaki H."/>
            <person name="Tamura T."/>
        </authorList>
    </citation>
    <scope>NUCLEOTIDE SEQUENCE</scope>
    <source>
        <strain evidence="2">NBRC 100141</strain>
    </source>
</reference>
<dbReference type="Proteomes" id="UP000644610">
    <property type="component" value="Unassembled WGS sequence"/>
</dbReference>